<dbReference type="PROSITE" id="PS51154">
    <property type="entry name" value="MACRO"/>
    <property type="match status" value="1"/>
</dbReference>
<feature type="domain" description="Macro" evidence="4">
    <location>
        <begin position="113"/>
        <end position="294"/>
    </location>
</feature>
<dbReference type="AlphaFoldDB" id="A0A2P2IBT6"/>
<dbReference type="EMBL" id="IACT01006609">
    <property type="protein sequence ID" value="LAC25736.1"/>
    <property type="molecule type" value="mRNA"/>
</dbReference>
<evidence type="ECO:0000259" key="4">
    <source>
        <dbReference type="PROSITE" id="PS51154"/>
    </source>
</evidence>
<dbReference type="InterPro" id="IPR043472">
    <property type="entry name" value="Macro_dom-like"/>
</dbReference>
<dbReference type="CDD" id="cd02905">
    <property type="entry name" value="Macro_GDAP2-like"/>
    <property type="match status" value="1"/>
</dbReference>
<evidence type="ECO:0000313" key="6">
    <source>
        <dbReference type="EMBL" id="LAC25736.1"/>
    </source>
</evidence>
<evidence type="ECO:0000256" key="2">
    <source>
        <dbReference type="SAM" id="MobiDB-lite"/>
    </source>
</evidence>
<evidence type="ECO:0000313" key="5">
    <source>
        <dbReference type="EMBL" id="LAB71465.1"/>
    </source>
</evidence>
<dbReference type="Gene3D" id="3.40.525.10">
    <property type="entry name" value="CRAL-TRIO lipid binding domain"/>
    <property type="match status" value="1"/>
</dbReference>
<reference evidence="5" key="2">
    <citation type="journal article" date="2018" name="Biosci. Biotechnol. Biochem.">
        <title>Polysaccharide hydrolase of the hadal zone amphipods Hirondellea gigas.</title>
        <authorList>
            <person name="Kobayashi H."/>
            <person name="Nagahama T."/>
            <person name="Arai W."/>
            <person name="Sasagawa Y."/>
            <person name="Umeda M."/>
            <person name="Hayashi T."/>
            <person name="Nikaido I."/>
            <person name="Watanabe H."/>
            <person name="Oguri K."/>
            <person name="Kitazato H."/>
            <person name="Fujioka K."/>
            <person name="Kido Y."/>
            <person name="Takami H."/>
        </authorList>
    </citation>
    <scope>NUCLEOTIDE SEQUENCE</scope>
    <source>
        <tissue evidence="5">Whole body</tissue>
    </source>
</reference>
<dbReference type="CDD" id="cd00170">
    <property type="entry name" value="SEC14"/>
    <property type="match status" value="1"/>
</dbReference>
<sequence>MVELTSVNPADLTRWSETIFSETDRKRLVEQENRELANGLIPALAEPKLARTTKKPFKLIEEPILDEDLKTDQVESSFVDVVPQESKGDLDEPAESAPTDTTDSDPQPEVVQAVRFPMRTDLNCKLILWQGNIARLRVNAIVNSTNERMTSVTGVSKTILDAAGPGLAMEYRNSGRCRTGEASVCKGYNLFAPNVIHTVGPRYNPKYRIAAENALHGCYRNCLELLLELKLESISFCVVNTPEKGYPPEDAVHIALRTVRRFLERFGSPIKTVIFCVSNARDLRLYDDMLRLYFPRSIKEQELAQAHLPEYTGNEAGETVVVARKIRIKGRDDESYVENRFNRTVYDHHNGPLFQNTNTDDPYSYFSEDLFTEMRETPDEIRRLAELAKTKEQINIERVEREYAILLAAAKRETFPEFAALNFLYSSGLDSKGRPIIIFVASKFPGDLPAPQLERLLMYIVRVIDGFVNNAYALVYVHTDIEPENKPSFDWIRTSWKRLSHKYRKNMRQMFLVHPTIWVKLVFWLATPMVKDTFWGKLVYVHELSQIYEYFDAEQLHLPEHCFMYDAQINGSQWSDPNESLSGYDKL</sequence>
<dbReference type="PANTHER" id="PTHR11106">
    <property type="entry name" value="GANGLIOSIDE INDUCED DIFFERENTIATION ASSOCIATED PROTEIN 2-RELATED"/>
    <property type="match status" value="1"/>
</dbReference>
<dbReference type="SMART" id="SM00506">
    <property type="entry name" value="A1pp"/>
    <property type="match status" value="1"/>
</dbReference>
<comment type="similarity">
    <text evidence="1">Belongs to the GDAP2 family.</text>
</comment>
<dbReference type="Pfam" id="PF01661">
    <property type="entry name" value="Macro"/>
    <property type="match status" value="1"/>
</dbReference>
<name>A0A2P2IBT6_9CRUS</name>
<accession>A0A2P2IBT6</accession>
<dbReference type="PROSITE" id="PS50191">
    <property type="entry name" value="CRAL_TRIO"/>
    <property type="match status" value="1"/>
</dbReference>
<dbReference type="InterPro" id="IPR001251">
    <property type="entry name" value="CRAL-TRIO_dom"/>
</dbReference>
<feature type="domain" description="CRAL-TRIO" evidence="3">
    <location>
        <begin position="411"/>
        <end position="560"/>
    </location>
</feature>
<dbReference type="SUPFAM" id="SSF52949">
    <property type="entry name" value="Macro domain-like"/>
    <property type="match status" value="1"/>
</dbReference>
<evidence type="ECO:0000256" key="1">
    <source>
        <dbReference type="ARBA" id="ARBA00008355"/>
    </source>
</evidence>
<protein>
    <submittedName>
        <fullName evidence="5">Ganglioside-induced differentiation-associated protein 2</fullName>
    </submittedName>
    <submittedName>
        <fullName evidence="6">Protein GDAP2 homolog</fullName>
    </submittedName>
</protein>
<dbReference type="Gene3D" id="3.40.220.10">
    <property type="entry name" value="Leucine Aminopeptidase, subunit E, domain 1"/>
    <property type="match status" value="1"/>
</dbReference>
<dbReference type="SMART" id="SM00516">
    <property type="entry name" value="SEC14"/>
    <property type="match status" value="1"/>
</dbReference>
<dbReference type="InterPro" id="IPR035793">
    <property type="entry name" value="Macro_GDAP2"/>
</dbReference>
<dbReference type="SUPFAM" id="SSF52087">
    <property type="entry name" value="CRAL/TRIO domain"/>
    <property type="match status" value="1"/>
</dbReference>
<proteinExistence type="evidence at transcript level"/>
<organism evidence="5">
    <name type="scientific">Hirondellea gigas</name>
    <dbReference type="NCBI Taxonomy" id="1518452"/>
    <lineage>
        <taxon>Eukaryota</taxon>
        <taxon>Metazoa</taxon>
        <taxon>Ecdysozoa</taxon>
        <taxon>Arthropoda</taxon>
        <taxon>Crustacea</taxon>
        <taxon>Multicrustacea</taxon>
        <taxon>Malacostraca</taxon>
        <taxon>Eumalacostraca</taxon>
        <taxon>Peracarida</taxon>
        <taxon>Amphipoda</taxon>
        <taxon>Amphilochidea</taxon>
        <taxon>Lysianassida</taxon>
        <taxon>Lysianassidira</taxon>
        <taxon>Lysianassoidea</taxon>
        <taxon>Lysianassidae</taxon>
        <taxon>Hirondellea</taxon>
    </lineage>
</organism>
<feature type="region of interest" description="Disordered" evidence="2">
    <location>
        <begin position="81"/>
        <end position="107"/>
    </location>
</feature>
<dbReference type="Pfam" id="PF13716">
    <property type="entry name" value="CRAL_TRIO_2"/>
    <property type="match status" value="1"/>
</dbReference>
<dbReference type="EMBL" id="IACF01005882">
    <property type="protein sequence ID" value="LAB71465.1"/>
    <property type="molecule type" value="mRNA"/>
</dbReference>
<reference evidence="6" key="1">
    <citation type="submission" date="2017-11" db="EMBL/GenBank/DDBJ databases">
        <title>The sensing device of the deep-sea amphipod.</title>
        <authorList>
            <person name="Kobayashi H."/>
            <person name="Nagahama T."/>
            <person name="Arai W."/>
            <person name="Sasagawa Y."/>
            <person name="Umeda M."/>
            <person name="Hayashi T."/>
            <person name="Nikaido I."/>
            <person name="Watanabe H."/>
            <person name="Oguri K."/>
            <person name="Kitazato H."/>
            <person name="Fujioka K."/>
            <person name="Kido Y."/>
            <person name="Takami H."/>
        </authorList>
    </citation>
    <scope>NUCLEOTIDE SEQUENCE</scope>
    <source>
        <tissue evidence="6">Whole body</tissue>
    </source>
</reference>
<dbReference type="InterPro" id="IPR002589">
    <property type="entry name" value="Macro_dom"/>
</dbReference>
<dbReference type="PANTHER" id="PTHR11106:SF72">
    <property type="entry name" value="GANGLIOSIDE-INDUCED DIFFERENTIATION-ASSOCIATED PROTEIN 2"/>
    <property type="match status" value="1"/>
</dbReference>
<dbReference type="InterPro" id="IPR036865">
    <property type="entry name" value="CRAL-TRIO_dom_sf"/>
</dbReference>
<evidence type="ECO:0000259" key="3">
    <source>
        <dbReference type="PROSITE" id="PS50191"/>
    </source>
</evidence>